<reference evidence="1" key="1">
    <citation type="submission" date="2018-06" db="EMBL/GenBank/DDBJ databases">
        <authorList>
            <person name="Zhirakovskaya E."/>
        </authorList>
    </citation>
    <scope>NUCLEOTIDE SEQUENCE</scope>
</reference>
<name>A0A3B0Y792_9ZZZZ</name>
<dbReference type="AlphaFoldDB" id="A0A3B0Y792"/>
<gene>
    <name evidence="1" type="ORF">MNBD_GAMMA12-1432</name>
</gene>
<dbReference type="Gene3D" id="3.40.50.150">
    <property type="entry name" value="Vaccinia Virus protein VP39"/>
    <property type="match status" value="1"/>
</dbReference>
<dbReference type="SUPFAM" id="SSF53335">
    <property type="entry name" value="S-adenosyl-L-methionine-dependent methyltransferases"/>
    <property type="match status" value="1"/>
</dbReference>
<dbReference type="CDD" id="cd02440">
    <property type="entry name" value="AdoMet_MTases"/>
    <property type="match status" value="1"/>
</dbReference>
<organism evidence="1">
    <name type="scientific">hydrothermal vent metagenome</name>
    <dbReference type="NCBI Taxonomy" id="652676"/>
    <lineage>
        <taxon>unclassified sequences</taxon>
        <taxon>metagenomes</taxon>
        <taxon>ecological metagenomes</taxon>
    </lineage>
</organism>
<dbReference type="InterPro" id="IPR010743">
    <property type="entry name" value="Methionine_synth_MetW"/>
</dbReference>
<dbReference type="Pfam" id="PF07021">
    <property type="entry name" value="MetW"/>
    <property type="match status" value="1"/>
</dbReference>
<dbReference type="InterPro" id="IPR029063">
    <property type="entry name" value="SAM-dependent_MTases_sf"/>
</dbReference>
<protein>
    <submittedName>
        <fullName evidence="1">Methionine biosynthesis protein MetW</fullName>
    </submittedName>
</protein>
<dbReference type="EMBL" id="UOFL01000015">
    <property type="protein sequence ID" value="VAW71232.1"/>
    <property type="molecule type" value="Genomic_DNA"/>
</dbReference>
<proteinExistence type="predicted"/>
<accession>A0A3B0Y792</accession>
<evidence type="ECO:0000313" key="1">
    <source>
        <dbReference type="EMBL" id="VAW71232.1"/>
    </source>
</evidence>
<dbReference type="NCBIfam" id="TIGR02081">
    <property type="entry name" value="metW"/>
    <property type="match status" value="1"/>
</dbReference>
<sequence>MNLRPDLKIPSQWINDNSHVLDLGCGDGSLLKYLHDKSNVSGYGIEINHSNIVECIKKGVNVIQNDLDAGLSVFEDDTFDYVLLTQTLQAIWNPDKLIEDMLRVGREAIITFPNFGHWKSRINLAFGGRMPVTRSLPHRWYSTPNIHLCTIRDFEKLCQHMKISVVKRTVVNAAHKQTLATRWFPNLLGEIALYHIRRS</sequence>